<reference evidence="1" key="1">
    <citation type="journal article" date="2020" name="Nature">
        <title>Giant virus diversity and host interactions through global metagenomics.</title>
        <authorList>
            <person name="Schulz F."/>
            <person name="Roux S."/>
            <person name="Paez-Espino D."/>
            <person name="Jungbluth S."/>
            <person name="Walsh D.A."/>
            <person name="Denef V.J."/>
            <person name="McMahon K.D."/>
            <person name="Konstantinidis K.T."/>
            <person name="Eloe-Fadrosh E.A."/>
            <person name="Kyrpides N.C."/>
            <person name="Woyke T."/>
        </authorList>
    </citation>
    <scope>NUCLEOTIDE SEQUENCE</scope>
    <source>
        <strain evidence="1">GVMAG-S-1074260-58</strain>
    </source>
</reference>
<dbReference type="Gene3D" id="3.40.50.1000">
    <property type="entry name" value="HAD superfamily/HAD-like"/>
    <property type="match status" value="1"/>
</dbReference>
<evidence type="ECO:0008006" key="2">
    <source>
        <dbReference type="Google" id="ProtNLM"/>
    </source>
</evidence>
<dbReference type="AlphaFoldDB" id="A0A6C0JUE7"/>
<sequence length="145" mass="17016">MFHTILSFEHDFLNNNIGKVYPSPYGNLTPPPYSLTRLNFIPMTFATPKKIYFIDIDGTICDTYKKDYSISTPKMNIIHYVNQLYDDGNEIHYWTDRVSVSGKNWDTLTLRPLIAWNCKYDSVNIVKPHYDVWIDDKSIRVDDIV</sequence>
<accession>A0A6C0JUE7</accession>
<organism evidence="1">
    <name type="scientific">viral metagenome</name>
    <dbReference type="NCBI Taxonomy" id="1070528"/>
    <lineage>
        <taxon>unclassified sequences</taxon>
        <taxon>metagenomes</taxon>
        <taxon>organismal metagenomes</taxon>
    </lineage>
</organism>
<name>A0A6C0JUE7_9ZZZZ</name>
<dbReference type="InterPro" id="IPR023214">
    <property type="entry name" value="HAD_sf"/>
</dbReference>
<proteinExistence type="predicted"/>
<dbReference type="SUPFAM" id="SSF56784">
    <property type="entry name" value="HAD-like"/>
    <property type="match status" value="1"/>
</dbReference>
<dbReference type="EMBL" id="MN740705">
    <property type="protein sequence ID" value="QHU09169.1"/>
    <property type="molecule type" value="Genomic_DNA"/>
</dbReference>
<evidence type="ECO:0000313" key="1">
    <source>
        <dbReference type="EMBL" id="QHU09169.1"/>
    </source>
</evidence>
<protein>
    <recommendedName>
        <fullName evidence="2">FCP1 homology domain-containing protein</fullName>
    </recommendedName>
</protein>
<dbReference type="InterPro" id="IPR036412">
    <property type="entry name" value="HAD-like_sf"/>
</dbReference>